<evidence type="ECO:0000313" key="6">
    <source>
        <dbReference type="Proteomes" id="UP001431199"/>
    </source>
</evidence>
<dbReference type="PRINTS" id="PR00032">
    <property type="entry name" value="HTHARAC"/>
</dbReference>
<keyword evidence="6" id="KW-1185">Reference proteome</keyword>
<keyword evidence="3" id="KW-0804">Transcription</keyword>
<dbReference type="SUPFAM" id="SSF46689">
    <property type="entry name" value="Homeodomain-like"/>
    <property type="match status" value="2"/>
</dbReference>
<dbReference type="InterPro" id="IPR018062">
    <property type="entry name" value="HTH_AraC-typ_CS"/>
</dbReference>
<reference evidence="5" key="1">
    <citation type="submission" date="2022-09" db="EMBL/GenBank/DDBJ databases">
        <title>Eubacterium sp. LFL-14 isolated from human feces.</title>
        <authorList>
            <person name="Liu F."/>
        </authorList>
    </citation>
    <scope>NUCLEOTIDE SEQUENCE</scope>
    <source>
        <strain evidence="5">LFL-14</strain>
    </source>
</reference>
<dbReference type="Gene3D" id="2.60.120.10">
    <property type="entry name" value="Jelly Rolls"/>
    <property type="match status" value="1"/>
</dbReference>
<keyword evidence="2" id="KW-0238">DNA-binding</keyword>
<comment type="caution">
    <text evidence="5">The sequence shown here is derived from an EMBL/GenBank/DDBJ whole genome shotgun (WGS) entry which is preliminary data.</text>
</comment>
<dbReference type="Pfam" id="PF12833">
    <property type="entry name" value="HTH_18"/>
    <property type="match status" value="1"/>
</dbReference>
<dbReference type="PANTHER" id="PTHR43280:SF34">
    <property type="entry name" value="ARAC-FAMILY TRANSCRIPTIONAL REGULATOR"/>
    <property type="match status" value="1"/>
</dbReference>
<evidence type="ECO:0000256" key="2">
    <source>
        <dbReference type="ARBA" id="ARBA00023125"/>
    </source>
</evidence>
<dbReference type="InterPro" id="IPR003313">
    <property type="entry name" value="AraC-bd"/>
</dbReference>
<proteinExistence type="predicted"/>
<dbReference type="PANTHER" id="PTHR43280">
    <property type="entry name" value="ARAC-FAMILY TRANSCRIPTIONAL REGULATOR"/>
    <property type="match status" value="1"/>
</dbReference>
<dbReference type="InterPro" id="IPR018060">
    <property type="entry name" value="HTH_AraC"/>
</dbReference>
<dbReference type="SMART" id="SM00342">
    <property type="entry name" value="HTH_ARAC"/>
    <property type="match status" value="1"/>
</dbReference>
<dbReference type="InterPro" id="IPR020449">
    <property type="entry name" value="Tscrpt_reg_AraC-type_HTH"/>
</dbReference>
<protein>
    <submittedName>
        <fullName evidence="5">AraC family transcriptional regulator</fullName>
    </submittedName>
</protein>
<feature type="domain" description="HTH araC/xylS-type" evidence="4">
    <location>
        <begin position="192"/>
        <end position="290"/>
    </location>
</feature>
<dbReference type="Pfam" id="PF02311">
    <property type="entry name" value="AraC_binding"/>
    <property type="match status" value="1"/>
</dbReference>
<dbReference type="PROSITE" id="PS01124">
    <property type="entry name" value="HTH_ARAC_FAMILY_2"/>
    <property type="match status" value="1"/>
</dbReference>
<gene>
    <name evidence="5" type="ORF">N5B56_02345</name>
</gene>
<dbReference type="InterPro" id="IPR009057">
    <property type="entry name" value="Homeodomain-like_sf"/>
</dbReference>
<dbReference type="InterPro" id="IPR014710">
    <property type="entry name" value="RmlC-like_jellyroll"/>
</dbReference>
<organism evidence="5 6">
    <name type="scientific">Eubacterium album</name>
    <dbReference type="NCBI Taxonomy" id="2978477"/>
    <lineage>
        <taxon>Bacteria</taxon>
        <taxon>Bacillati</taxon>
        <taxon>Bacillota</taxon>
        <taxon>Clostridia</taxon>
        <taxon>Eubacteriales</taxon>
        <taxon>Eubacteriaceae</taxon>
        <taxon>Eubacterium</taxon>
    </lineage>
</organism>
<keyword evidence="1" id="KW-0805">Transcription regulation</keyword>
<dbReference type="PROSITE" id="PS00041">
    <property type="entry name" value="HTH_ARAC_FAMILY_1"/>
    <property type="match status" value="1"/>
</dbReference>
<dbReference type="Proteomes" id="UP001431199">
    <property type="component" value="Unassembled WGS sequence"/>
</dbReference>
<dbReference type="InterPro" id="IPR037923">
    <property type="entry name" value="HTH-like"/>
</dbReference>
<evidence type="ECO:0000256" key="3">
    <source>
        <dbReference type="ARBA" id="ARBA00023163"/>
    </source>
</evidence>
<evidence type="ECO:0000259" key="4">
    <source>
        <dbReference type="PROSITE" id="PS01124"/>
    </source>
</evidence>
<accession>A0ABT2LXB3</accession>
<name>A0ABT2LXB3_9FIRM</name>
<evidence type="ECO:0000256" key="1">
    <source>
        <dbReference type="ARBA" id="ARBA00023015"/>
    </source>
</evidence>
<dbReference type="Gene3D" id="1.10.10.60">
    <property type="entry name" value="Homeodomain-like"/>
    <property type="match status" value="2"/>
</dbReference>
<sequence length="292" mass="33744">MNKDQYKIYHETKTHTPDDFPYNTYLCSIPLDFNSVNLHWHNEVEIIVIKKGCGIVNVNLVSYSVEAGNIIFVFPGQLHSISQNEDNIMEYENILFKSGLLKSSGYDLCNDKFVSSLLSGNLNIYPVINDCFEYYNPVVSQINEIDRLCDFRPYAYQLSVKSHLFQIFYILISSCGLNEVKPISKKSLDKVKSILTYIADNFQSNITIEEIAGHCFYSKSYFMKFFKETMGMSFIQYLNDYRLEVAAKLLTTTSDDIIDISVNTGFENLSYFNRCFKKKYGTTPGRYRNINS</sequence>
<dbReference type="EMBL" id="JAODBU010000002">
    <property type="protein sequence ID" value="MCT7397929.1"/>
    <property type="molecule type" value="Genomic_DNA"/>
</dbReference>
<dbReference type="RefSeq" id="WP_260978299.1">
    <property type="nucleotide sequence ID" value="NZ_JAODBU010000002.1"/>
</dbReference>
<dbReference type="SUPFAM" id="SSF51215">
    <property type="entry name" value="Regulatory protein AraC"/>
    <property type="match status" value="1"/>
</dbReference>
<evidence type="ECO:0000313" key="5">
    <source>
        <dbReference type="EMBL" id="MCT7397929.1"/>
    </source>
</evidence>